<sequence>MWVSEQIFQVIVCPVGTGETDEAIRLTAGWFYYAC</sequence>
<evidence type="ECO:0000313" key="1">
    <source>
        <dbReference type="EMBL" id="CAI2717006.1"/>
    </source>
</evidence>
<evidence type="ECO:0000313" key="2">
    <source>
        <dbReference type="Proteomes" id="UP001157733"/>
    </source>
</evidence>
<gene>
    <name evidence="1" type="ORF">NSPWAT_0147</name>
</gene>
<protein>
    <submittedName>
        <fullName evidence="1">Uncharacterized protein</fullName>
    </submittedName>
</protein>
<dbReference type="EMBL" id="OX336137">
    <property type="protein sequence ID" value="CAI2717006.1"/>
    <property type="molecule type" value="Genomic_DNA"/>
</dbReference>
<keyword evidence="2" id="KW-1185">Reference proteome</keyword>
<accession>A0ABM9HA59</accession>
<dbReference type="Proteomes" id="UP001157733">
    <property type="component" value="Chromosome"/>
</dbReference>
<organism evidence="1 2">
    <name type="scientific">Nitrospina watsonii</name>
    <dbReference type="NCBI Taxonomy" id="1323948"/>
    <lineage>
        <taxon>Bacteria</taxon>
        <taxon>Pseudomonadati</taxon>
        <taxon>Nitrospinota/Tectimicrobiota group</taxon>
        <taxon>Nitrospinota</taxon>
        <taxon>Nitrospinia</taxon>
        <taxon>Nitrospinales</taxon>
        <taxon>Nitrospinaceae</taxon>
        <taxon>Nitrospina</taxon>
    </lineage>
</organism>
<reference evidence="1 2" key="1">
    <citation type="submission" date="2022-09" db="EMBL/GenBank/DDBJ databases">
        <authorList>
            <person name="Kop L."/>
        </authorList>
    </citation>
    <scope>NUCLEOTIDE SEQUENCE [LARGE SCALE GENOMIC DNA]</scope>
    <source>
        <strain evidence="1 2">347</strain>
    </source>
</reference>
<name>A0ABM9HA59_9BACT</name>
<proteinExistence type="predicted"/>